<dbReference type="GO" id="GO:0005507">
    <property type="term" value="F:copper ion binding"/>
    <property type="evidence" value="ECO:0007669"/>
    <property type="project" value="InterPro"/>
</dbReference>
<feature type="compositionally biased region" description="Gly residues" evidence="8">
    <location>
        <begin position="510"/>
        <end position="523"/>
    </location>
</feature>
<comment type="subcellular location">
    <subcellularLocation>
        <location evidence="1">Nucleus</location>
    </subcellularLocation>
</comment>
<feature type="region of interest" description="Disordered" evidence="8">
    <location>
        <begin position="495"/>
        <end position="523"/>
    </location>
</feature>
<feature type="compositionally biased region" description="Polar residues" evidence="8">
    <location>
        <begin position="269"/>
        <end position="286"/>
    </location>
</feature>
<accession>A0A139I003</accession>
<organism evidence="10 11">
    <name type="scientific">Pseudocercospora musae</name>
    <dbReference type="NCBI Taxonomy" id="113226"/>
    <lineage>
        <taxon>Eukaryota</taxon>
        <taxon>Fungi</taxon>
        <taxon>Dikarya</taxon>
        <taxon>Ascomycota</taxon>
        <taxon>Pezizomycotina</taxon>
        <taxon>Dothideomycetes</taxon>
        <taxon>Dothideomycetidae</taxon>
        <taxon>Mycosphaerellales</taxon>
        <taxon>Mycosphaerellaceae</taxon>
        <taxon>Pseudocercospora</taxon>
    </lineage>
</organism>
<dbReference type="Gene3D" id="3.90.430.10">
    <property type="entry name" value="Copper fist DNA-binding domain"/>
    <property type="match status" value="1"/>
</dbReference>
<evidence type="ECO:0000256" key="7">
    <source>
        <dbReference type="ARBA" id="ARBA00023242"/>
    </source>
</evidence>
<keyword evidence="5" id="KW-0805">Transcription regulation</keyword>
<feature type="compositionally biased region" description="Polar residues" evidence="8">
    <location>
        <begin position="406"/>
        <end position="419"/>
    </location>
</feature>
<evidence type="ECO:0000313" key="10">
    <source>
        <dbReference type="EMBL" id="KXT08046.1"/>
    </source>
</evidence>
<dbReference type="InterPro" id="IPR001083">
    <property type="entry name" value="Cu_fist_DNA-bd_dom"/>
</dbReference>
<dbReference type="GO" id="GO:0006879">
    <property type="term" value="P:intracellular iron ion homeostasis"/>
    <property type="evidence" value="ECO:0007669"/>
    <property type="project" value="TreeGrafter"/>
</dbReference>
<dbReference type="AlphaFoldDB" id="A0A139I003"/>
<feature type="compositionally biased region" description="Polar residues" evidence="8">
    <location>
        <begin position="299"/>
        <end position="312"/>
    </location>
</feature>
<dbReference type="PANTHER" id="PTHR28088:SF5">
    <property type="entry name" value="TRANSCRIPTIONAL ACTIVATOR HAA1-RELATED"/>
    <property type="match status" value="1"/>
</dbReference>
<dbReference type="GO" id="GO:0005634">
    <property type="term" value="C:nucleus"/>
    <property type="evidence" value="ECO:0007669"/>
    <property type="project" value="UniProtKB-SubCell"/>
</dbReference>
<gene>
    <name evidence="10" type="ORF">AC579_1097</name>
</gene>
<feature type="region of interest" description="Disordered" evidence="8">
    <location>
        <begin position="405"/>
        <end position="424"/>
    </location>
</feature>
<evidence type="ECO:0000256" key="5">
    <source>
        <dbReference type="ARBA" id="ARBA00023015"/>
    </source>
</evidence>
<keyword evidence="6" id="KW-0804">Transcription</keyword>
<dbReference type="PANTHER" id="PTHR28088">
    <property type="entry name" value="TRANSCRIPTIONAL ACTIVATOR HAA1-RELATED"/>
    <property type="match status" value="1"/>
</dbReference>
<evidence type="ECO:0000256" key="4">
    <source>
        <dbReference type="ARBA" id="ARBA00023008"/>
    </source>
</evidence>
<dbReference type="SMART" id="SM01090">
    <property type="entry name" value="Copper-fist"/>
    <property type="match status" value="1"/>
</dbReference>
<feature type="non-terminal residue" evidence="10">
    <location>
        <position position="1"/>
    </location>
</feature>
<dbReference type="PROSITE" id="PS50073">
    <property type="entry name" value="COPPER_FIST_2"/>
    <property type="match status" value="1"/>
</dbReference>
<dbReference type="GO" id="GO:0006878">
    <property type="term" value="P:intracellular copper ion homeostasis"/>
    <property type="evidence" value="ECO:0007669"/>
    <property type="project" value="TreeGrafter"/>
</dbReference>
<dbReference type="OrthoDB" id="5600085at2759"/>
<sequence>PKEYRHFKVPDASKTGPTPAYSPLLVREAWCISEMEQEKPFKTIEVIDSRTSQICKVACMSCIRGHRTTSCGIPVCRTKIFWTVKRPGRPSNSCTCRYGATGGCKCVVARSACTHKSKKGEKRSGECRCDEQGRYCCLLDPDHWSTLVALGKPTVHFFPTREALEAKQAALAQTPLPSNPAFSAIDSPALMHSGPGTPCSNGHVQPMRIISSPYNGYPPSQSTTLTPRFGMMGIGPPLGSQDNVPPDVLTWEGQAPTAPQEFHPMFQSIPQEQQSCCQSSTPSVHNARSPRPEREGTYDQPTSRAPTNNGPNDTMDHNMSDPLSPQMPPAFNFERLRADYVTYQLPSAICQNCGLNGCTCKNCPPPFQSYGTGSWAQCCGRKHARDVQPSPAPIKIARTDTYGASIHSQGPEQQQSESTSHAHEAFPPSEVFRIDNHGFEGTFGGMELLPSAPQSNFNAFDLDDDSILPEGTQHLDISDFLTSDLVGLNQSIGIGSHSESSARDGRENEAGGGDGGSGGCCCR</sequence>
<dbReference type="SUPFAM" id="SSF57879">
    <property type="entry name" value="Zinc domain conserved in yeast copper-regulated transcription factors"/>
    <property type="match status" value="1"/>
</dbReference>
<dbReference type="GO" id="GO:0000981">
    <property type="term" value="F:DNA-binding transcription factor activity, RNA polymerase II-specific"/>
    <property type="evidence" value="ECO:0007669"/>
    <property type="project" value="TreeGrafter"/>
</dbReference>
<dbReference type="Pfam" id="PF00649">
    <property type="entry name" value="Copper-fist"/>
    <property type="match status" value="1"/>
</dbReference>
<protein>
    <recommendedName>
        <fullName evidence="9">Copper-fist domain-containing protein</fullName>
    </recommendedName>
</protein>
<keyword evidence="11" id="KW-1185">Reference proteome</keyword>
<keyword evidence="3" id="KW-0862">Zinc</keyword>
<evidence type="ECO:0000256" key="2">
    <source>
        <dbReference type="ARBA" id="ARBA00022723"/>
    </source>
</evidence>
<evidence type="ECO:0000313" key="11">
    <source>
        <dbReference type="Proteomes" id="UP000073492"/>
    </source>
</evidence>
<comment type="caution">
    <text evidence="10">The sequence shown here is derived from an EMBL/GenBank/DDBJ whole genome shotgun (WGS) entry which is preliminary data.</text>
</comment>
<evidence type="ECO:0000256" key="6">
    <source>
        <dbReference type="ARBA" id="ARBA00023163"/>
    </source>
</evidence>
<dbReference type="EMBL" id="LFZO01000499">
    <property type="protein sequence ID" value="KXT08046.1"/>
    <property type="molecule type" value="Genomic_DNA"/>
</dbReference>
<feature type="domain" description="Copper-fist" evidence="9">
    <location>
        <begin position="56"/>
        <end position="91"/>
    </location>
</feature>
<dbReference type="GO" id="GO:0045944">
    <property type="term" value="P:positive regulation of transcription by RNA polymerase II"/>
    <property type="evidence" value="ECO:0007669"/>
    <property type="project" value="TreeGrafter"/>
</dbReference>
<name>A0A139I003_9PEZI</name>
<evidence type="ECO:0000256" key="3">
    <source>
        <dbReference type="ARBA" id="ARBA00022833"/>
    </source>
</evidence>
<dbReference type="InterPro" id="IPR051763">
    <property type="entry name" value="Copper_Homeo_Regul"/>
</dbReference>
<evidence type="ECO:0000256" key="1">
    <source>
        <dbReference type="ARBA" id="ARBA00004123"/>
    </source>
</evidence>
<dbReference type="InterPro" id="IPR036395">
    <property type="entry name" value="Cu_fist_DNA-bd_dom_sf"/>
</dbReference>
<evidence type="ECO:0000256" key="8">
    <source>
        <dbReference type="SAM" id="MobiDB-lite"/>
    </source>
</evidence>
<dbReference type="GO" id="GO:0000978">
    <property type="term" value="F:RNA polymerase II cis-regulatory region sequence-specific DNA binding"/>
    <property type="evidence" value="ECO:0007669"/>
    <property type="project" value="TreeGrafter"/>
</dbReference>
<keyword evidence="2" id="KW-0479">Metal-binding</keyword>
<feature type="region of interest" description="Disordered" evidence="8">
    <location>
        <begin position="269"/>
        <end position="326"/>
    </location>
</feature>
<reference evidence="10 11" key="1">
    <citation type="submission" date="2015-07" db="EMBL/GenBank/DDBJ databases">
        <title>Comparative genomics of the Sigatoka disease complex on banana suggests a link between parallel evolutionary changes in Pseudocercospora fijiensis and Pseudocercospora eumusae and increased virulence on the banana host.</title>
        <authorList>
            <person name="Chang T.-C."/>
            <person name="Salvucci A."/>
            <person name="Crous P.W."/>
            <person name="Stergiopoulos I."/>
        </authorList>
    </citation>
    <scope>NUCLEOTIDE SEQUENCE [LARGE SCALE GENOMIC DNA]</scope>
    <source>
        <strain evidence="10 11">CBS 116634</strain>
    </source>
</reference>
<proteinExistence type="predicted"/>
<evidence type="ECO:0000259" key="9">
    <source>
        <dbReference type="PROSITE" id="PS50073"/>
    </source>
</evidence>
<feature type="compositionally biased region" description="Basic and acidic residues" evidence="8">
    <location>
        <begin position="500"/>
        <end position="509"/>
    </location>
</feature>
<keyword evidence="4" id="KW-0186">Copper</keyword>
<dbReference type="Proteomes" id="UP000073492">
    <property type="component" value="Unassembled WGS sequence"/>
</dbReference>
<keyword evidence="7" id="KW-0539">Nucleus</keyword>